<dbReference type="InterPro" id="IPR009612">
    <property type="entry name" value="IcmF-rel"/>
</dbReference>
<feature type="transmembrane region" description="Helical" evidence="2">
    <location>
        <begin position="439"/>
        <end position="464"/>
    </location>
</feature>
<gene>
    <name evidence="6" type="primary">tssM</name>
    <name evidence="6" type="ORF">RPE78_14405</name>
</gene>
<evidence type="ECO:0000313" key="6">
    <source>
        <dbReference type="EMBL" id="WRY35442.1"/>
    </source>
</evidence>
<evidence type="ECO:0000256" key="1">
    <source>
        <dbReference type="SAM" id="MobiDB-lite"/>
    </source>
</evidence>
<dbReference type="Pfam" id="PF06761">
    <property type="entry name" value="IcmF-related"/>
    <property type="match status" value="1"/>
</dbReference>
<protein>
    <submittedName>
        <fullName evidence="6">Type VI secretion system membrane subunit TssM</fullName>
    </submittedName>
</protein>
<organism evidence="6 7">
    <name type="scientific">Thioclava litoralis</name>
    <dbReference type="NCBI Taxonomy" id="3076557"/>
    <lineage>
        <taxon>Bacteria</taxon>
        <taxon>Pseudomonadati</taxon>
        <taxon>Pseudomonadota</taxon>
        <taxon>Alphaproteobacteria</taxon>
        <taxon>Rhodobacterales</taxon>
        <taxon>Paracoccaceae</taxon>
        <taxon>Thioclava</taxon>
    </lineage>
</organism>
<dbReference type="Pfam" id="PF14331">
    <property type="entry name" value="IcmF-related_N"/>
    <property type="match status" value="1"/>
</dbReference>
<geneLocation type="plasmid" evidence="6 7">
    <name>unnamed1</name>
</geneLocation>
<feature type="region of interest" description="Disordered" evidence="1">
    <location>
        <begin position="871"/>
        <end position="894"/>
    </location>
</feature>
<dbReference type="NCBIfam" id="TIGR03348">
    <property type="entry name" value="VI_IcmF"/>
    <property type="match status" value="1"/>
</dbReference>
<dbReference type="InterPro" id="IPR053156">
    <property type="entry name" value="T6SS_TssM-like"/>
</dbReference>
<evidence type="ECO:0000259" key="3">
    <source>
        <dbReference type="Pfam" id="PF06744"/>
    </source>
</evidence>
<dbReference type="CDD" id="cd00882">
    <property type="entry name" value="Ras_like_GTPase"/>
    <property type="match status" value="1"/>
</dbReference>
<reference evidence="6 7" key="1">
    <citation type="submission" date="2023-09" db="EMBL/GenBank/DDBJ databases">
        <title>Thioclava shenzhenensis sp. nov., a multidrug resistant bacteria-antagonizing species isolated from coastal seawater.</title>
        <authorList>
            <person name="Long M."/>
        </authorList>
    </citation>
    <scope>NUCLEOTIDE SEQUENCE [LARGE SCALE GENOMIC DNA]</scope>
    <source>
        <strain evidence="6 7">FTW29</strain>
        <plasmid evidence="6 7">unnamed1</plasmid>
    </source>
</reference>
<sequence length="1217" mass="134113">MAFSLLKKAARATASGFRHKWVRRVMIALALVGAGLAIWFGFVMTGLDLLASPWLRGGVIALLYAVVGLVWFLRWRKRRKKAQALEDSLFSAPASDSKVLNERMQEAMAKLRKSGGRNYLYDLPWYVIIGPPGAGKTTALANSGIEFPGQDGLADHARGFGGTRNCDWWFAEDAVLIDTAGRYTTQDSDRQADQASWKAFLDLLKKGRPDQPVNGVMLAFSVEDVMNATEDSLQAHAETVRARLAELHETLRIDVPVYAIFTKADLISGFREYFGSFSQSRRKLVWGHTFQTRDRKAATHEEVPAAFDALLTRLSDEVVDRMTEEPDPASRIAIFGLPGQMEMLRDKMAEFLRLVFEPTRYKSAAILRGFYFTSGTQEGTPVDQVLGAMARDSQSEGFRPAFMSGKGKSYFLHDLLRKVIFAERDWVGFDRKAVRRRQILHTGGLALISVVTLLGMAGFGYAFWKSADQLRAAQVDASDYADTAREELSKTVISDDDPAPVLPELQRLRDMRAGYADKTAPPLIENMGLSRWSELHQAANRAYSDGLERMLRPRLVLYLENTIPQLIADGNTAGVYRALKVYLLLGGQGPAKSSDMAAVESYFDDLWSARYSAPGETRIHDQLMGHLQAMLQLDGDRTDLIGIDNAIVTKARDAIVNLPLAEQAYASIKDRAISSGQTAFGLADAIGGQVDQVLTTNDGTDLHQLVVPGLYTFEGYWGFFLDELTNARARLEEDRWVLGDAADRVDYQRQLGSLSRDLHRMYRQQFDAAWNNVLSRLALQRMSADPPRYDKLAVAGSSVNSPLLRLVEEVDRQTRLSRLYDKLDTLSPEQAAQMAAGGGDLGAALGDTAFNQIYAGSGVFQRVVMDQLRASSTGKSQTRAQSAGGASATDDSQRAQVERISGDFAIWHRLLDGEQGGRAIDVVLSNLQALRENRRNASLAPTPADETMLRQQLATLTMNNSALPKPLATMLNGVEREFSSVAQDATVSQLNRALNDDVGAFCREFIAPYFPFAQNGRHVSPAIFGQFFGPGGRMDRYFTTYLQPYVSRGENGLEPAPDNALGQRLSPALLRSFSQAEAIRMAFFASGSSEPEVSMSITHVSSSPSVQLAVLTMNGKQLRTQPNSTAAEMVWPGQSSGVNLSLYPQSEGGNSALNFNDGRWDIVSFLRNGVVKINGNVANVAEQVGGRSITYRFEFDSTTVPFLMPELSEFTCPVSVE</sequence>
<feature type="domain" description="Type VI secretion system component TssM1 N-terminal" evidence="5">
    <location>
        <begin position="191"/>
        <end position="447"/>
    </location>
</feature>
<keyword evidence="6" id="KW-0614">Plasmid</keyword>
<evidence type="ECO:0000259" key="5">
    <source>
        <dbReference type="Pfam" id="PF14331"/>
    </source>
</evidence>
<dbReference type="Proteomes" id="UP001623290">
    <property type="component" value="Plasmid unnamed1"/>
</dbReference>
<dbReference type="EMBL" id="CP135444">
    <property type="protein sequence ID" value="WRY35442.1"/>
    <property type="molecule type" value="Genomic_DNA"/>
</dbReference>
<accession>A0ABZ1E5B4</accession>
<evidence type="ECO:0000259" key="4">
    <source>
        <dbReference type="Pfam" id="PF06761"/>
    </source>
</evidence>
<feature type="transmembrane region" description="Helical" evidence="2">
    <location>
        <begin position="54"/>
        <end position="73"/>
    </location>
</feature>
<keyword evidence="2" id="KW-0472">Membrane</keyword>
<dbReference type="SUPFAM" id="SSF52540">
    <property type="entry name" value="P-loop containing nucleoside triphosphate hydrolases"/>
    <property type="match status" value="1"/>
</dbReference>
<dbReference type="InterPro" id="IPR010623">
    <property type="entry name" value="IcmF_C"/>
</dbReference>
<dbReference type="PANTHER" id="PTHR36153">
    <property type="entry name" value="INNER MEMBRANE PROTEIN-RELATED"/>
    <property type="match status" value="1"/>
</dbReference>
<dbReference type="Pfam" id="PF06744">
    <property type="entry name" value="IcmF_C"/>
    <property type="match status" value="1"/>
</dbReference>
<dbReference type="PANTHER" id="PTHR36153:SF1">
    <property type="entry name" value="TYPE VI SECRETION SYSTEM COMPONENT TSSM1"/>
    <property type="match status" value="1"/>
</dbReference>
<feature type="compositionally biased region" description="Polar residues" evidence="1">
    <location>
        <begin position="871"/>
        <end position="881"/>
    </location>
</feature>
<name>A0ABZ1E5B4_9RHOB</name>
<proteinExistence type="predicted"/>
<keyword evidence="7" id="KW-1185">Reference proteome</keyword>
<evidence type="ECO:0000256" key="2">
    <source>
        <dbReference type="SAM" id="Phobius"/>
    </source>
</evidence>
<dbReference type="InterPro" id="IPR025743">
    <property type="entry name" value="TssM1_N"/>
</dbReference>
<keyword evidence="2" id="KW-1133">Transmembrane helix</keyword>
<feature type="transmembrane region" description="Helical" evidence="2">
    <location>
        <begin position="21"/>
        <end position="42"/>
    </location>
</feature>
<dbReference type="InterPro" id="IPR017731">
    <property type="entry name" value="TssM1-like"/>
</dbReference>
<keyword evidence="2" id="KW-0812">Transmembrane</keyword>
<evidence type="ECO:0000313" key="7">
    <source>
        <dbReference type="Proteomes" id="UP001623290"/>
    </source>
</evidence>
<dbReference type="InterPro" id="IPR027417">
    <property type="entry name" value="P-loop_NTPase"/>
</dbReference>
<feature type="domain" description="IcmF-related" evidence="4">
    <location>
        <begin position="502"/>
        <end position="815"/>
    </location>
</feature>
<feature type="domain" description="Type VI secretion system IcmF C-terminal" evidence="3">
    <location>
        <begin position="1096"/>
        <end position="1197"/>
    </location>
</feature>
<dbReference type="RefSeq" id="WP_330647214.1">
    <property type="nucleotide sequence ID" value="NZ_CP135444.1"/>
</dbReference>